<dbReference type="AlphaFoldDB" id="G0PED7"/>
<evidence type="ECO:0008006" key="3">
    <source>
        <dbReference type="Google" id="ProtNLM"/>
    </source>
</evidence>
<dbReference type="OrthoDB" id="5874348at2759"/>
<protein>
    <recommendedName>
        <fullName evidence="3">Tc1-like transposase DDE domain-containing protein</fullName>
    </recommendedName>
</protein>
<evidence type="ECO:0000313" key="2">
    <source>
        <dbReference type="Proteomes" id="UP000008068"/>
    </source>
</evidence>
<organism evidence="2">
    <name type="scientific">Caenorhabditis brenneri</name>
    <name type="common">Nematode worm</name>
    <dbReference type="NCBI Taxonomy" id="135651"/>
    <lineage>
        <taxon>Eukaryota</taxon>
        <taxon>Metazoa</taxon>
        <taxon>Ecdysozoa</taxon>
        <taxon>Nematoda</taxon>
        <taxon>Chromadorea</taxon>
        <taxon>Rhabditida</taxon>
        <taxon>Rhabditina</taxon>
        <taxon>Rhabditomorpha</taxon>
        <taxon>Rhabditoidea</taxon>
        <taxon>Rhabditidae</taxon>
        <taxon>Peloderinae</taxon>
        <taxon>Caenorhabditis</taxon>
    </lineage>
</organism>
<dbReference type="PANTHER" id="PTHR33939:SF1">
    <property type="entry name" value="DUF4371 DOMAIN-CONTAINING PROTEIN"/>
    <property type="match status" value="1"/>
</dbReference>
<dbReference type="Gene3D" id="3.30.420.10">
    <property type="entry name" value="Ribonuclease H-like superfamily/Ribonuclease H"/>
    <property type="match status" value="1"/>
</dbReference>
<dbReference type="PANTHER" id="PTHR33939">
    <property type="entry name" value="PROTEIN CBG22215"/>
    <property type="match status" value="1"/>
</dbReference>
<keyword evidence="2" id="KW-1185">Reference proteome</keyword>
<feature type="non-terminal residue" evidence="1">
    <location>
        <position position="275"/>
    </location>
</feature>
<proteinExistence type="predicted"/>
<dbReference type="eggNOG" id="ENOG502RGXD">
    <property type="taxonomic scope" value="Eukaryota"/>
</dbReference>
<name>G0PED7_CAEBE</name>
<sequence>MAGLGLRFKKVRRISAIEDRPDVGKRRWRYLVEKALANNDNPWFIGYDETWIHPGMGSDFEWQYENGTEYQKARMCDNEHPVPGPSKPKDKGDRCIVLGMVSEDGLLKESIECIISGKSAGQQLEDYHSEMNGETYRKYMERMVPIIAQKAAAKGRNAYVLEDNAPYHSMTRDKPPTTATRRPQLIEWLQNHQVPFDEKWNMKELRVVANTFIAQNGGKAEFRVYEMDEWADEVWGVRFIRLPPYHCHWNPIEFLWANLKSHLRRLGDSEDKLDI</sequence>
<evidence type="ECO:0000313" key="1">
    <source>
        <dbReference type="EMBL" id="EGT52885.1"/>
    </source>
</evidence>
<dbReference type="EMBL" id="GL380313">
    <property type="protein sequence ID" value="EGT52885.1"/>
    <property type="molecule type" value="Genomic_DNA"/>
</dbReference>
<accession>G0PED7</accession>
<gene>
    <name evidence="1" type="ORF">CAEBREN_32086</name>
</gene>
<dbReference type="Proteomes" id="UP000008068">
    <property type="component" value="Unassembled WGS sequence"/>
</dbReference>
<reference evidence="2" key="1">
    <citation type="submission" date="2011-07" db="EMBL/GenBank/DDBJ databases">
        <authorList>
            <consortium name="Caenorhabditis brenneri Sequencing and Analysis Consortium"/>
            <person name="Wilson R.K."/>
        </authorList>
    </citation>
    <scope>NUCLEOTIDE SEQUENCE [LARGE SCALE GENOMIC DNA]</scope>
    <source>
        <strain evidence="2">PB2801</strain>
    </source>
</reference>
<dbReference type="InParanoid" id="G0PED7"/>
<dbReference type="InterPro" id="IPR036397">
    <property type="entry name" value="RNaseH_sf"/>
</dbReference>
<dbReference type="GO" id="GO:0003676">
    <property type="term" value="F:nucleic acid binding"/>
    <property type="evidence" value="ECO:0007669"/>
    <property type="project" value="InterPro"/>
</dbReference>
<dbReference type="HOGENOM" id="CLU_091845_0_0_1"/>